<proteinExistence type="predicted"/>
<protein>
    <recommendedName>
        <fullName evidence="1">Enoyl reductase (ER) domain-containing protein</fullName>
    </recommendedName>
</protein>
<sequence>MPSNIPGVQQAWRAVGRGTPSEALRFETNVPVPRELGEGEVLVKIHAASISQAGWKIMRWMPWIFIQRPYTPEFDFAGVVVDHNNTHFSVGDKVFGTDDNLPTSSLHQGTLAQYIRIPASKVLPLPSDTTPSQASGIPGSALTAYRGLFEVGGLEAGQSVFINGGSSSVGIFAIQLAKAKGCRVVASASGKNEELVRSLGADDFIDYTLAPLSQTLSSNPQYPKFNLILDAVGLVDPSLYTSCEAYLAPNGIFVSTGPQPQVWGEVLTVFKLFWNVSMRPTWLGGVRRKWTFYSTGLKPEVLETITQLVSDGKVKPIVDSVYPFEDVVNAYEHLMTYRAGGKVIVMVDREAN</sequence>
<evidence type="ECO:0000313" key="2">
    <source>
        <dbReference type="EMBL" id="KDQ59443.1"/>
    </source>
</evidence>
<dbReference type="STRING" id="933084.A0A067PXB5"/>
<dbReference type="Pfam" id="PF08240">
    <property type="entry name" value="ADH_N"/>
    <property type="match status" value="1"/>
</dbReference>
<reference evidence="3" key="1">
    <citation type="journal article" date="2014" name="Proc. Natl. Acad. Sci. U.S.A.">
        <title>Extensive sampling of basidiomycete genomes demonstrates inadequacy of the white-rot/brown-rot paradigm for wood decay fungi.</title>
        <authorList>
            <person name="Riley R."/>
            <person name="Salamov A.A."/>
            <person name="Brown D.W."/>
            <person name="Nagy L.G."/>
            <person name="Floudas D."/>
            <person name="Held B.W."/>
            <person name="Levasseur A."/>
            <person name="Lombard V."/>
            <person name="Morin E."/>
            <person name="Otillar R."/>
            <person name="Lindquist E.A."/>
            <person name="Sun H."/>
            <person name="LaButti K.M."/>
            <person name="Schmutz J."/>
            <person name="Jabbour D."/>
            <person name="Luo H."/>
            <person name="Baker S.E."/>
            <person name="Pisabarro A.G."/>
            <person name="Walton J.D."/>
            <person name="Blanchette R.A."/>
            <person name="Henrissat B."/>
            <person name="Martin F."/>
            <person name="Cullen D."/>
            <person name="Hibbett D.S."/>
            <person name="Grigoriev I.V."/>
        </authorList>
    </citation>
    <scope>NUCLEOTIDE SEQUENCE [LARGE SCALE GENOMIC DNA]</scope>
    <source>
        <strain evidence="3">MUCL 33604</strain>
    </source>
</reference>
<dbReference type="GO" id="GO:0005739">
    <property type="term" value="C:mitochondrion"/>
    <property type="evidence" value="ECO:0007669"/>
    <property type="project" value="TreeGrafter"/>
</dbReference>
<dbReference type="SUPFAM" id="SSF50129">
    <property type="entry name" value="GroES-like"/>
    <property type="match status" value="1"/>
</dbReference>
<dbReference type="HOGENOM" id="CLU_026673_3_3_1"/>
<evidence type="ECO:0000259" key="1">
    <source>
        <dbReference type="SMART" id="SM00829"/>
    </source>
</evidence>
<organism evidence="2 3">
    <name type="scientific">Jaapia argillacea MUCL 33604</name>
    <dbReference type="NCBI Taxonomy" id="933084"/>
    <lineage>
        <taxon>Eukaryota</taxon>
        <taxon>Fungi</taxon>
        <taxon>Dikarya</taxon>
        <taxon>Basidiomycota</taxon>
        <taxon>Agaricomycotina</taxon>
        <taxon>Agaricomycetes</taxon>
        <taxon>Agaricomycetidae</taxon>
        <taxon>Jaapiales</taxon>
        <taxon>Jaapiaceae</taxon>
        <taxon>Jaapia</taxon>
    </lineage>
</organism>
<dbReference type="Gene3D" id="3.40.50.720">
    <property type="entry name" value="NAD(P)-binding Rossmann-like Domain"/>
    <property type="match status" value="1"/>
</dbReference>
<evidence type="ECO:0000313" key="3">
    <source>
        <dbReference type="Proteomes" id="UP000027265"/>
    </source>
</evidence>
<keyword evidence="3" id="KW-1185">Reference proteome</keyword>
<name>A0A067PXB5_9AGAM</name>
<gene>
    <name evidence="2" type="ORF">JAAARDRAFT_33007</name>
</gene>
<dbReference type="PANTHER" id="PTHR11695:SF294">
    <property type="entry name" value="RETICULON-4-INTERACTING PROTEIN 1, MITOCHONDRIAL"/>
    <property type="match status" value="1"/>
</dbReference>
<dbReference type="InterPro" id="IPR020843">
    <property type="entry name" value="ER"/>
</dbReference>
<dbReference type="InterPro" id="IPR050700">
    <property type="entry name" value="YIM1/Zinc_Alcohol_DH_Fams"/>
</dbReference>
<dbReference type="SUPFAM" id="SSF51735">
    <property type="entry name" value="NAD(P)-binding Rossmann-fold domains"/>
    <property type="match status" value="1"/>
</dbReference>
<dbReference type="EMBL" id="KL197715">
    <property type="protein sequence ID" value="KDQ59443.1"/>
    <property type="molecule type" value="Genomic_DNA"/>
</dbReference>
<dbReference type="FunCoup" id="A0A067PXB5">
    <property type="interactions" value="313"/>
</dbReference>
<dbReference type="AlphaFoldDB" id="A0A067PXB5"/>
<dbReference type="GO" id="GO:0016491">
    <property type="term" value="F:oxidoreductase activity"/>
    <property type="evidence" value="ECO:0007669"/>
    <property type="project" value="InterPro"/>
</dbReference>
<feature type="domain" description="Enoyl reductase (ER)" evidence="1">
    <location>
        <begin position="18"/>
        <end position="345"/>
    </location>
</feature>
<dbReference type="CDD" id="cd08267">
    <property type="entry name" value="MDR1"/>
    <property type="match status" value="1"/>
</dbReference>
<dbReference type="InterPro" id="IPR011032">
    <property type="entry name" value="GroES-like_sf"/>
</dbReference>
<dbReference type="InterPro" id="IPR036291">
    <property type="entry name" value="NAD(P)-bd_dom_sf"/>
</dbReference>
<dbReference type="InParanoid" id="A0A067PXB5"/>
<dbReference type="InterPro" id="IPR013154">
    <property type="entry name" value="ADH-like_N"/>
</dbReference>
<accession>A0A067PXB5</accession>
<dbReference type="Pfam" id="PF13602">
    <property type="entry name" value="ADH_zinc_N_2"/>
    <property type="match status" value="1"/>
</dbReference>
<dbReference type="Proteomes" id="UP000027265">
    <property type="component" value="Unassembled WGS sequence"/>
</dbReference>
<dbReference type="Gene3D" id="3.90.180.10">
    <property type="entry name" value="Medium-chain alcohol dehydrogenases, catalytic domain"/>
    <property type="match status" value="1"/>
</dbReference>
<dbReference type="OrthoDB" id="3509362at2759"/>
<dbReference type="SMART" id="SM00829">
    <property type="entry name" value="PKS_ER"/>
    <property type="match status" value="1"/>
</dbReference>
<dbReference type="PANTHER" id="PTHR11695">
    <property type="entry name" value="ALCOHOL DEHYDROGENASE RELATED"/>
    <property type="match status" value="1"/>
</dbReference>